<gene>
    <name evidence="1" type="ORF">WN55_10775</name>
</gene>
<organism evidence="1 2">
    <name type="scientific">Dufourea novaeangliae</name>
    <name type="common">Sweat bee</name>
    <dbReference type="NCBI Taxonomy" id="178035"/>
    <lineage>
        <taxon>Eukaryota</taxon>
        <taxon>Metazoa</taxon>
        <taxon>Ecdysozoa</taxon>
        <taxon>Arthropoda</taxon>
        <taxon>Hexapoda</taxon>
        <taxon>Insecta</taxon>
        <taxon>Pterygota</taxon>
        <taxon>Neoptera</taxon>
        <taxon>Endopterygota</taxon>
        <taxon>Hymenoptera</taxon>
        <taxon>Apocrita</taxon>
        <taxon>Aculeata</taxon>
        <taxon>Apoidea</taxon>
        <taxon>Anthophila</taxon>
        <taxon>Halictidae</taxon>
        <taxon>Rophitinae</taxon>
        <taxon>Dufourea</taxon>
    </lineage>
</organism>
<accession>A0A154PA71</accession>
<dbReference type="Proteomes" id="UP000076502">
    <property type="component" value="Unassembled WGS sequence"/>
</dbReference>
<sequence>MHIIDTRRRYDFIFTKIPSVRTIIDGSGTAMKERHTPYRWCVSSLRDKRIGKF</sequence>
<evidence type="ECO:0000313" key="1">
    <source>
        <dbReference type="EMBL" id="KZC08752.1"/>
    </source>
</evidence>
<reference evidence="1 2" key="1">
    <citation type="submission" date="2015-07" db="EMBL/GenBank/DDBJ databases">
        <title>The genome of Dufourea novaeangliae.</title>
        <authorList>
            <person name="Pan H."/>
            <person name="Kapheim K."/>
        </authorList>
    </citation>
    <scope>NUCLEOTIDE SEQUENCE [LARGE SCALE GENOMIC DNA]</scope>
    <source>
        <strain evidence="1">0120121106</strain>
        <tissue evidence="1">Whole body</tissue>
    </source>
</reference>
<dbReference type="EMBL" id="KQ434856">
    <property type="protein sequence ID" value="KZC08752.1"/>
    <property type="molecule type" value="Genomic_DNA"/>
</dbReference>
<protein>
    <submittedName>
        <fullName evidence="1">Uncharacterized protein</fullName>
    </submittedName>
</protein>
<proteinExistence type="predicted"/>
<name>A0A154PA71_DUFNO</name>
<evidence type="ECO:0000313" key="2">
    <source>
        <dbReference type="Proteomes" id="UP000076502"/>
    </source>
</evidence>
<keyword evidence="2" id="KW-1185">Reference proteome</keyword>
<dbReference type="AlphaFoldDB" id="A0A154PA71"/>